<dbReference type="STRING" id="66420.A0A194Q450"/>
<proteinExistence type="inferred from homology"/>
<dbReference type="FunFam" id="1.20.1050.10:FF:000030">
    <property type="entry name" value="Glutathione S-transferase S1"/>
    <property type="match status" value="1"/>
</dbReference>
<dbReference type="Gene3D" id="1.10.10.1200">
    <property type="entry name" value="MAGE homology domain, winged helix WH1 motif"/>
    <property type="match status" value="1"/>
</dbReference>
<dbReference type="PROSITE" id="PS50838">
    <property type="entry name" value="MAGE"/>
    <property type="match status" value="1"/>
</dbReference>
<dbReference type="GO" id="GO:0006749">
    <property type="term" value="P:glutathione metabolic process"/>
    <property type="evidence" value="ECO:0007669"/>
    <property type="project" value="TreeGrafter"/>
</dbReference>
<dbReference type="CDD" id="cd03192">
    <property type="entry name" value="GST_C_Sigma_like"/>
    <property type="match status" value="1"/>
</dbReference>
<dbReference type="Pfam" id="PF01454">
    <property type="entry name" value="MAGE"/>
    <property type="match status" value="1"/>
</dbReference>
<evidence type="ECO:0000256" key="5">
    <source>
        <dbReference type="ARBA" id="ARBA00047960"/>
    </source>
</evidence>
<dbReference type="PANTHER" id="PTHR11571">
    <property type="entry name" value="GLUTATHIONE S-TRANSFERASE"/>
    <property type="match status" value="1"/>
</dbReference>
<evidence type="ECO:0000256" key="1">
    <source>
        <dbReference type="ARBA" id="ARBA00011738"/>
    </source>
</evidence>
<protein>
    <recommendedName>
        <fullName evidence="2">glutathione transferase</fullName>
        <ecNumber evidence="2">2.5.1.18</ecNumber>
    </recommendedName>
</protein>
<dbReference type="InterPro" id="IPR036282">
    <property type="entry name" value="Glutathione-S-Trfase_C_sf"/>
</dbReference>
<dbReference type="SFLD" id="SFLDG00363">
    <property type="entry name" value="AMPS_(cytGST):_Alpha-__Mu-__Pi"/>
    <property type="match status" value="1"/>
</dbReference>
<dbReference type="EMBL" id="KQ459562">
    <property type="protein sequence ID" value="KPI99789.1"/>
    <property type="molecule type" value="Genomic_DNA"/>
</dbReference>
<dbReference type="InterPro" id="IPR010987">
    <property type="entry name" value="Glutathione-S-Trfase_C-like"/>
</dbReference>
<keyword evidence="3 9" id="KW-0808">Transferase</keyword>
<dbReference type="InterPro" id="IPR040079">
    <property type="entry name" value="Glutathione_S-Trfase"/>
</dbReference>
<keyword evidence="10" id="KW-1185">Reference proteome</keyword>
<dbReference type="InterPro" id="IPR004046">
    <property type="entry name" value="GST_C"/>
</dbReference>
<dbReference type="InterPro" id="IPR050213">
    <property type="entry name" value="GST_superfamily"/>
</dbReference>
<dbReference type="PANTHER" id="PTHR11571:SF224">
    <property type="entry name" value="HEMATOPOIETIC PROSTAGLANDIN D SYNTHASE"/>
    <property type="match status" value="1"/>
</dbReference>
<dbReference type="InterPro" id="IPR036249">
    <property type="entry name" value="Thioredoxin-like_sf"/>
</dbReference>
<dbReference type="SFLD" id="SFLDS00019">
    <property type="entry name" value="Glutathione_Transferase_(cytos"/>
    <property type="match status" value="1"/>
</dbReference>
<comment type="subunit">
    <text evidence="1">Homodimer.</text>
</comment>
<dbReference type="Pfam" id="PF14497">
    <property type="entry name" value="GST_C_3"/>
    <property type="match status" value="1"/>
</dbReference>
<name>A0A194Q450_PAPXU</name>
<dbReference type="Pfam" id="PF02798">
    <property type="entry name" value="GST_N"/>
    <property type="match status" value="1"/>
</dbReference>
<evidence type="ECO:0000259" key="6">
    <source>
        <dbReference type="PROSITE" id="PS50404"/>
    </source>
</evidence>
<dbReference type="PROSITE" id="PS50404">
    <property type="entry name" value="GST_NTER"/>
    <property type="match status" value="1"/>
</dbReference>
<organism evidence="9 10">
    <name type="scientific">Papilio xuthus</name>
    <name type="common">Asian swallowtail butterfly</name>
    <dbReference type="NCBI Taxonomy" id="66420"/>
    <lineage>
        <taxon>Eukaryota</taxon>
        <taxon>Metazoa</taxon>
        <taxon>Ecdysozoa</taxon>
        <taxon>Arthropoda</taxon>
        <taxon>Hexapoda</taxon>
        <taxon>Insecta</taxon>
        <taxon>Pterygota</taxon>
        <taxon>Neoptera</taxon>
        <taxon>Endopterygota</taxon>
        <taxon>Lepidoptera</taxon>
        <taxon>Glossata</taxon>
        <taxon>Ditrysia</taxon>
        <taxon>Papilionoidea</taxon>
        <taxon>Papilionidae</taxon>
        <taxon>Papilioninae</taxon>
        <taxon>Papilio</taxon>
    </lineage>
</organism>
<dbReference type="SFLD" id="SFLDG01205">
    <property type="entry name" value="AMPS.1"/>
    <property type="match status" value="1"/>
</dbReference>
<evidence type="ECO:0000256" key="3">
    <source>
        <dbReference type="ARBA" id="ARBA00022679"/>
    </source>
</evidence>
<dbReference type="SUPFAM" id="SSF47616">
    <property type="entry name" value="GST C-terminal domain-like"/>
    <property type="match status" value="1"/>
</dbReference>
<dbReference type="InterPro" id="IPR004045">
    <property type="entry name" value="Glutathione_S-Trfase_N"/>
</dbReference>
<dbReference type="FunFam" id="3.40.30.10:FF:000035">
    <property type="entry name" value="hematopoietic prostaglandin D synthase"/>
    <property type="match status" value="1"/>
</dbReference>
<evidence type="ECO:0000256" key="2">
    <source>
        <dbReference type="ARBA" id="ARBA00012452"/>
    </source>
</evidence>
<feature type="domain" description="MAGE" evidence="8">
    <location>
        <begin position="18"/>
        <end position="215"/>
    </location>
</feature>
<dbReference type="InterPro" id="IPR041899">
    <property type="entry name" value="MAGE_WH2"/>
</dbReference>
<evidence type="ECO:0000313" key="9">
    <source>
        <dbReference type="EMBL" id="KPI99789.1"/>
    </source>
</evidence>
<dbReference type="GO" id="GO:0004364">
    <property type="term" value="F:glutathione transferase activity"/>
    <property type="evidence" value="ECO:0007669"/>
    <property type="project" value="UniProtKB-EC"/>
</dbReference>
<comment type="catalytic activity">
    <reaction evidence="5">
        <text>RX + glutathione = an S-substituted glutathione + a halide anion + H(+)</text>
        <dbReference type="Rhea" id="RHEA:16437"/>
        <dbReference type="ChEBI" id="CHEBI:15378"/>
        <dbReference type="ChEBI" id="CHEBI:16042"/>
        <dbReference type="ChEBI" id="CHEBI:17792"/>
        <dbReference type="ChEBI" id="CHEBI:57925"/>
        <dbReference type="ChEBI" id="CHEBI:90779"/>
        <dbReference type="EC" id="2.5.1.18"/>
    </reaction>
</comment>
<evidence type="ECO:0000259" key="7">
    <source>
        <dbReference type="PROSITE" id="PS50405"/>
    </source>
</evidence>
<dbReference type="AlphaFoldDB" id="A0A194Q450"/>
<sequence length="415" mass="47781">MSQRRQIRTSAVEEITTSDRAVIECVRYIFSREGSKIPIKRAEILKYLQSTCETSTNQISSIMVEANKVLKTVYGYKLVQVEAKTGVQYIVVLDEECQSLSSSVIDPQQRRILIACLIHIFMSGCPVKEDDMWKFLSESGLLEENDYSGRKSFISTATKQMYLLYTKVGDGELARNIFEWGKRATEELPKIFLLNKMAEALGKTPDHWKMTKTKFYYFNLRALGESCRLLLTYTGEEFEDNRVAMEEWQEMKPKTVFGQLPILEVDGKQYAQSNAICRYLGRKHGLAGTTLEEDLIIDQNVDFLNDIRTKAAAVHYENDEAVKAKKHEDFSKNVYPAMLSKLDEIIKQNNGHLALGKLTWGDFVFAGIFLYLKTMLQMPDLEEKYPSFKKLYDTIFSFPKIQDYVSKLPTPVYNF</sequence>
<dbReference type="Gene3D" id="1.10.10.1210">
    <property type="entry name" value="MAGE homology domain, winged helix WH2 motif"/>
    <property type="match status" value="1"/>
</dbReference>
<dbReference type="InterPro" id="IPR002190">
    <property type="entry name" value="MHD_dom"/>
</dbReference>
<feature type="domain" description="GST N-terminal" evidence="6">
    <location>
        <begin position="211"/>
        <end position="288"/>
    </location>
</feature>
<dbReference type="InterPro" id="IPR041898">
    <property type="entry name" value="MAGE_WH1"/>
</dbReference>
<evidence type="ECO:0000259" key="8">
    <source>
        <dbReference type="PROSITE" id="PS50838"/>
    </source>
</evidence>
<feature type="domain" description="GST C-terminal" evidence="7">
    <location>
        <begin position="290"/>
        <end position="415"/>
    </location>
</feature>
<dbReference type="EC" id="2.5.1.18" evidence="2"/>
<dbReference type="GO" id="GO:0004602">
    <property type="term" value="F:glutathione peroxidase activity"/>
    <property type="evidence" value="ECO:0007669"/>
    <property type="project" value="UniProtKB-ARBA"/>
</dbReference>
<reference evidence="9 10" key="1">
    <citation type="journal article" date="2015" name="Nat. Commun.">
        <title>Outbred genome sequencing and CRISPR/Cas9 gene editing in butterflies.</title>
        <authorList>
            <person name="Li X."/>
            <person name="Fan D."/>
            <person name="Zhang W."/>
            <person name="Liu G."/>
            <person name="Zhang L."/>
            <person name="Zhao L."/>
            <person name="Fang X."/>
            <person name="Chen L."/>
            <person name="Dong Y."/>
            <person name="Chen Y."/>
            <person name="Ding Y."/>
            <person name="Zhao R."/>
            <person name="Feng M."/>
            <person name="Zhu Y."/>
            <person name="Feng Y."/>
            <person name="Jiang X."/>
            <person name="Zhu D."/>
            <person name="Xiang H."/>
            <person name="Feng X."/>
            <person name="Li S."/>
            <person name="Wang J."/>
            <person name="Zhang G."/>
            <person name="Kronforst M.R."/>
            <person name="Wang W."/>
        </authorList>
    </citation>
    <scope>NUCLEOTIDE SEQUENCE [LARGE SCALE GENOMIC DNA]</scope>
    <source>
        <strain evidence="9">Ya'a_city_454_Px</strain>
        <tissue evidence="9">Whole body</tissue>
    </source>
</reference>
<evidence type="ECO:0000313" key="10">
    <source>
        <dbReference type="Proteomes" id="UP000053268"/>
    </source>
</evidence>
<dbReference type="Proteomes" id="UP000053268">
    <property type="component" value="Unassembled WGS sequence"/>
</dbReference>
<dbReference type="SUPFAM" id="SSF52833">
    <property type="entry name" value="Thioredoxin-like"/>
    <property type="match status" value="1"/>
</dbReference>
<dbReference type="Gene3D" id="3.40.30.10">
    <property type="entry name" value="Glutaredoxin"/>
    <property type="match status" value="1"/>
</dbReference>
<comment type="similarity">
    <text evidence="4">Belongs to the GST superfamily. Sigma family.</text>
</comment>
<dbReference type="Gene3D" id="1.20.1050.10">
    <property type="match status" value="1"/>
</dbReference>
<accession>A0A194Q450</accession>
<evidence type="ECO:0000256" key="4">
    <source>
        <dbReference type="ARBA" id="ARBA00038317"/>
    </source>
</evidence>
<dbReference type="CDD" id="cd03039">
    <property type="entry name" value="GST_N_Sigma_like"/>
    <property type="match status" value="1"/>
</dbReference>
<dbReference type="SMART" id="SM01373">
    <property type="entry name" value="MAGE"/>
    <property type="match status" value="1"/>
</dbReference>
<gene>
    <name evidence="9" type="ORF">RR46_04763</name>
</gene>
<dbReference type="PROSITE" id="PS50405">
    <property type="entry name" value="GST_CTER"/>
    <property type="match status" value="1"/>
</dbReference>